<dbReference type="InterPro" id="IPR006680">
    <property type="entry name" value="Amidohydro-rel"/>
</dbReference>
<evidence type="ECO:0000256" key="4">
    <source>
        <dbReference type="ARBA" id="ARBA00022833"/>
    </source>
</evidence>
<gene>
    <name evidence="7" type="ORF">MOC_5863</name>
</gene>
<dbReference type="KEGG" id="mor:MOC_5863"/>
<name>A0A089P6E2_9HYPH</name>
<dbReference type="Proteomes" id="UP000029492">
    <property type="component" value="Chromosome"/>
</dbReference>
<feature type="domain" description="Amidohydrolase-related" evidence="5">
    <location>
        <begin position="61"/>
        <end position="445"/>
    </location>
</feature>
<proteinExistence type="inferred from homology"/>
<evidence type="ECO:0000313" key="7">
    <source>
        <dbReference type="EMBL" id="AIQ93618.1"/>
    </source>
</evidence>
<evidence type="ECO:0000313" key="8">
    <source>
        <dbReference type="Proteomes" id="UP000029492"/>
    </source>
</evidence>
<keyword evidence="8" id="KW-1185">Reference proteome</keyword>
<dbReference type="InterPro" id="IPR050287">
    <property type="entry name" value="MTA/SAH_deaminase"/>
</dbReference>
<dbReference type="Gene3D" id="3.20.20.140">
    <property type="entry name" value="Metal-dependent hydrolases"/>
    <property type="match status" value="1"/>
</dbReference>
<organism evidence="7 8">
    <name type="scientific">Methylobacterium oryzae CBMB20</name>
    <dbReference type="NCBI Taxonomy" id="693986"/>
    <lineage>
        <taxon>Bacteria</taxon>
        <taxon>Pseudomonadati</taxon>
        <taxon>Pseudomonadota</taxon>
        <taxon>Alphaproteobacteria</taxon>
        <taxon>Hyphomicrobiales</taxon>
        <taxon>Methylobacteriaceae</taxon>
        <taxon>Methylobacterium</taxon>
    </lineage>
</organism>
<dbReference type="InterPro" id="IPR054418">
    <property type="entry name" value="MQNX/HUTI_composite_N"/>
</dbReference>
<dbReference type="RefSeq" id="WP_043760242.1">
    <property type="nucleotide sequence ID" value="NZ_CP003811.1"/>
</dbReference>
<keyword evidence="3" id="KW-0378">Hydrolase</keyword>
<reference evidence="7 8" key="1">
    <citation type="journal article" date="2014" name="PLoS ONE">
        <title>Genome Information of Methylobacterium oryzae, a Plant-Probiotic Methylotroph in the Phyllosphere.</title>
        <authorList>
            <person name="Kwak M.J."/>
            <person name="Jeong H."/>
            <person name="Madhaiyan M."/>
            <person name="Lee Y."/>
            <person name="Sa T.M."/>
            <person name="Oh T.K."/>
            <person name="Kim J.F."/>
        </authorList>
    </citation>
    <scope>NUCLEOTIDE SEQUENCE [LARGE SCALE GENOMIC DNA]</scope>
    <source>
        <strain evidence="7 8">CBMB20</strain>
    </source>
</reference>
<evidence type="ECO:0000259" key="5">
    <source>
        <dbReference type="Pfam" id="PF01979"/>
    </source>
</evidence>
<dbReference type="GO" id="GO:0016810">
    <property type="term" value="F:hydrolase activity, acting on carbon-nitrogen (but not peptide) bonds"/>
    <property type="evidence" value="ECO:0007669"/>
    <property type="project" value="InterPro"/>
</dbReference>
<dbReference type="InterPro" id="IPR011059">
    <property type="entry name" value="Metal-dep_hydrolase_composite"/>
</dbReference>
<keyword evidence="4" id="KW-0862">Zinc</keyword>
<feature type="domain" description="Aminodeoxyfutalosine deaminase/Imidazolonepropionase-like composite" evidence="6">
    <location>
        <begin position="27"/>
        <end position="52"/>
    </location>
</feature>
<dbReference type="SUPFAM" id="SSF51338">
    <property type="entry name" value="Composite domain of metallo-dependent hydrolases"/>
    <property type="match status" value="1"/>
</dbReference>
<accession>A0A089P6E2</accession>
<dbReference type="SUPFAM" id="SSF51556">
    <property type="entry name" value="Metallo-dependent hydrolases"/>
    <property type="match status" value="1"/>
</dbReference>
<dbReference type="Pfam" id="PF01979">
    <property type="entry name" value="Amidohydro_1"/>
    <property type="match status" value="1"/>
</dbReference>
<evidence type="ECO:0000256" key="1">
    <source>
        <dbReference type="ARBA" id="ARBA00006745"/>
    </source>
</evidence>
<dbReference type="InterPro" id="IPR032466">
    <property type="entry name" value="Metal_Hydrolase"/>
</dbReference>
<evidence type="ECO:0000256" key="2">
    <source>
        <dbReference type="ARBA" id="ARBA00022723"/>
    </source>
</evidence>
<dbReference type="PANTHER" id="PTHR43794:SF11">
    <property type="entry name" value="AMIDOHYDROLASE-RELATED DOMAIN-CONTAINING PROTEIN"/>
    <property type="match status" value="1"/>
</dbReference>
<dbReference type="HOGENOM" id="CLU_012358_2_2_5"/>
<evidence type="ECO:0000256" key="3">
    <source>
        <dbReference type="ARBA" id="ARBA00022801"/>
    </source>
</evidence>
<dbReference type="STRING" id="693986.MOC_5863"/>
<dbReference type="AlphaFoldDB" id="A0A089P6E2"/>
<dbReference type="PANTHER" id="PTHR43794">
    <property type="entry name" value="AMINOHYDROLASE SSNA-RELATED"/>
    <property type="match status" value="1"/>
</dbReference>
<dbReference type="EMBL" id="CP003811">
    <property type="protein sequence ID" value="AIQ93618.1"/>
    <property type="molecule type" value="Genomic_DNA"/>
</dbReference>
<sequence>MATSLIRSRRMITRTLDHDRWEEIADGAVLQKDGVIEAVGTYADLHARYPDAPVIGSGREILLPGFVNGHHHVGLTPVQLGSPDMPLELWFVTRMVARNLNLYLDTLYSAFEMVGSGITTVQHIHGWMPGSLEEVEARSNEVLRAYRDIGMRVSYCFAVRDQNRLVYQADMDFVASLPAPLQDPMKRWFERFQMSLEDNFSLFRSLHAGQAGASRSKIQLAPANLHWCSDAALEGLAGLSESYDVPMHMHLVETAYQKAYAEKRGGGTAVEYLDRFGMLGPRLTLGHGVWLNESDIERVAATGTCICHNCSSNFRLRSGVAALNRFEAKGINTAIGLDEAGINDDRDMLQEMRLVLRAHRVPGMDEADVPSMAQVLRMATVGGARTTPYGDSLGTIEVGKGADMVLIDWDQIAYPYLDPETPLLDAVIQRAKTGGVTTVLCEGEVLYADGRFTRVDKDAALKALHDDLSRALSDDEVERRQLSKALLPHARRFYADYIDPSRHEPFYRPSSRV</sequence>
<dbReference type="GO" id="GO:0046872">
    <property type="term" value="F:metal ion binding"/>
    <property type="evidence" value="ECO:0007669"/>
    <property type="project" value="UniProtKB-KW"/>
</dbReference>
<dbReference type="eggNOG" id="COG0402">
    <property type="taxonomic scope" value="Bacteria"/>
</dbReference>
<dbReference type="Pfam" id="PF22039">
    <property type="entry name" value="HUTI_composite_bact"/>
    <property type="match status" value="1"/>
</dbReference>
<protein>
    <submittedName>
        <fullName evidence="7">Amidohydrolase</fullName>
    </submittedName>
</protein>
<evidence type="ECO:0000259" key="6">
    <source>
        <dbReference type="Pfam" id="PF22039"/>
    </source>
</evidence>
<comment type="similarity">
    <text evidence="1">Belongs to the metallo-dependent hydrolases superfamily. ATZ/TRZ family.</text>
</comment>
<dbReference type="Gene3D" id="2.30.40.10">
    <property type="entry name" value="Urease, subunit C, domain 1"/>
    <property type="match status" value="1"/>
</dbReference>
<keyword evidence="2" id="KW-0479">Metal-binding</keyword>